<reference evidence="1" key="1">
    <citation type="submission" date="2023-03" db="EMBL/GenBank/DDBJ databases">
        <title>Aeromonas caviae strain AC1520.</title>
        <authorList>
            <person name="Xie T."/>
            <person name="Zhang Q."/>
            <person name="Deng J."/>
            <person name="Li X."/>
        </authorList>
    </citation>
    <scope>NUCLEOTIDE SEQUENCE</scope>
    <source>
        <strain evidence="1">AC1520</strain>
    </source>
</reference>
<dbReference type="EMBL" id="CP120942">
    <property type="protein sequence ID" value="WFF96372.1"/>
    <property type="molecule type" value="Genomic_DNA"/>
</dbReference>
<proteinExistence type="predicted"/>
<gene>
    <name evidence="1" type="ORF">P5S46_11870</name>
</gene>
<evidence type="ECO:0000313" key="1">
    <source>
        <dbReference type="EMBL" id="WFF96372.1"/>
    </source>
</evidence>
<dbReference type="RefSeq" id="WP_210556042.1">
    <property type="nucleotide sequence ID" value="NZ_CP120942.1"/>
</dbReference>
<sequence>MSTDLRESDYQQAIDLENAKPDALQRDQNLIAWAQGNIDRLRNPEASKVRDAFLAHQNANGVGNEKDPLPQMTKYLAGCIARCRPKGYTGRH</sequence>
<name>A0AAJ5Z3D7_AERCA</name>
<accession>A0AAJ5Z3D7</accession>
<dbReference type="Proteomes" id="UP001218423">
    <property type="component" value="Chromosome"/>
</dbReference>
<protein>
    <submittedName>
        <fullName evidence="1">Uncharacterized protein</fullName>
    </submittedName>
</protein>
<organism evidence="1 2">
    <name type="scientific">Aeromonas caviae</name>
    <name type="common">Aeromonas punctata</name>
    <dbReference type="NCBI Taxonomy" id="648"/>
    <lineage>
        <taxon>Bacteria</taxon>
        <taxon>Pseudomonadati</taxon>
        <taxon>Pseudomonadota</taxon>
        <taxon>Gammaproteobacteria</taxon>
        <taxon>Aeromonadales</taxon>
        <taxon>Aeromonadaceae</taxon>
        <taxon>Aeromonas</taxon>
    </lineage>
</organism>
<dbReference type="AlphaFoldDB" id="A0AAJ5Z3D7"/>
<evidence type="ECO:0000313" key="2">
    <source>
        <dbReference type="Proteomes" id="UP001218423"/>
    </source>
</evidence>